<keyword evidence="3" id="KW-1185">Reference proteome</keyword>
<gene>
    <name evidence="2" type="ordered locus">CAALFM_CR08270WA</name>
    <name evidence="1" type="ordered locus">orf19.13749</name>
</gene>
<evidence type="ECO:0000313" key="1">
    <source>
        <dbReference type="CGD" id="CAL0000180474"/>
    </source>
</evidence>
<protein>
    <submittedName>
        <fullName evidence="2">Uncharacterized protein</fullName>
    </submittedName>
</protein>
<evidence type="ECO:0000313" key="3">
    <source>
        <dbReference type="Proteomes" id="UP000000559"/>
    </source>
</evidence>
<reference evidence="2 3" key="2">
    <citation type="journal article" date="2007" name="Genome Biol.">
        <title>Assembly of the Candida albicans genome into sixteen supercontigs aligned on the eight chromosomes.</title>
        <authorList>
            <person name="van het Hoog M."/>
            <person name="Rast T.J."/>
            <person name="Martchenko M."/>
            <person name="Grindle S."/>
            <person name="Dignard D."/>
            <person name="Hogues H."/>
            <person name="Cuomo C."/>
            <person name="Berriman M."/>
            <person name="Scherer S."/>
            <person name="Magee B.B."/>
            <person name="Whiteway M."/>
            <person name="Chibana H."/>
            <person name="Nantel A."/>
            <person name="Magee P.T."/>
        </authorList>
    </citation>
    <scope>GENOME REANNOTATION</scope>
    <source>
        <strain evidence="3">SC5314 / ATCC MYA-2876</strain>
    </source>
</reference>
<organism evidence="2 3">
    <name type="scientific">Candida albicans (strain SC5314 / ATCC MYA-2876)</name>
    <name type="common">Yeast</name>
    <dbReference type="NCBI Taxonomy" id="237561"/>
    <lineage>
        <taxon>Eukaryota</taxon>
        <taxon>Fungi</taxon>
        <taxon>Dikarya</taxon>
        <taxon>Ascomycota</taxon>
        <taxon>Saccharomycotina</taxon>
        <taxon>Pichiomycetes</taxon>
        <taxon>Debaryomycetaceae</taxon>
        <taxon>Candida/Lodderomyces clade</taxon>
        <taxon>Candida</taxon>
    </lineage>
</organism>
<dbReference type="InParanoid" id="A0A1D8PTP3"/>
<dbReference type="GeneID" id="3642101"/>
<dbReference type="RefSeq" id="XP_716231.2">
    <property type="nucleotide sequence ID" value="XM_711138.2"/>
</dbReference>
<dbReference type="EMBL" id="CP017630">
    <property type="protein sequence ID" value="AOW31508.1"/>
    <property type="molecule type" value="Genomic_DNA"/>
</dbReference>
<dbReference type="CGD" id="CAL0000180474">
    <property type="gene designation" value="orf19.13749"/>
</dbReference>
<evidence type="ECO:0000313" key="2">
    <source>
        <dbReference type="EMBL" id="AOW31508.1"/>
    </source>
</evidence>
<dbReference type="eggNOG" id="ENOG502RQC1">
    <property type="taxonomic scope" value="Eukaryota"/>
</dbReference>
<name>A0A1D8PTP3_CANAL</name>
<dbReference type="Proteomes" id="UP000000559">
    <property type="component" value="Chromosome R"/>
</dbReference>
<dbReference type="VEuPathDB" id="FungiDB:CR_08270W_A"/>
<dbReference type="AlphaFoldDB" id="A0A1D8PTP3"/>
<accession>A0A1D8PTP3</accession>
<sequence>MRVHSDLYRTQASIRKLELRKNKYKQENQCKYKMIYRPITCLFQFVVVFYASKCTENVVAQHSKVPGNSIVCLNNTSVVYEESQLLKKQISATPTVYSLRSIEELESKHADKLSDTTNVFQFKDTKSSLQYNHRNRNWVEVRQKDPADAPQIFPLEYWIPASYCLDSTSGSGGTISRIVTVLLEAAVENYVDLYIGFPTYAFSEALGLSIGVKVGKVMAATLLFSCAVNKGEILQMQYRPSYVLVPTMEAISYKFKGKKFKKLKIKVIKPFKMLVIDAPEHQCWATNKAEHLQCSKPFNHRHLIKF</sequence>
<dbReference type="OrthoDB" id="4020698at2759"/>
<proteinExistence type="predicted"/>
<reference evidence="2 3" key="3">
    <citation type="journal article" date="2013" name="Genome Biol.">
        <title>Assembly of a phased diploid Candida albicans genome facilitates allele-specific measurements and provides a simple model for repeat and indel structure.</title>
        <authorList>
            <person name="Muzzey D."/>
            <person name="Schwartz K."/>
            <person name="Weissman J.S."/>
            <person name="Sherlock G."/>
        </authorList>
    </citation>
    <scope>NUCLEOTIDE SEQUENCE [LARGE SCALE GENOMIC DNA]</scope>
    <source>
        <strain evidence="3">SC5314 / ATCC MYA-2876</strain>
    </source>
</reference>
<reference evidence="2 3" key="1">
    <citation type="journal article" date="2004" name="Proc. Natl. Acad. Sci. U.S.A.">
        <title>The diploid genome sequence of Candida albicans.</title>
        <authorList>
            <person name="Jones T."/>
            <person name="Federspiel N.A."/>
            <person name="Chibana H."/>
            <person name="Dungan J."/>
            <person name="Kalman S."/>
            <person name="Magee B.B."/>
            <person name="Newport G."/>
            <person name="Thorstenson Y.R."/>
            <person name="Agabian N."/>
            <person name="Magee P.T."/>
            <person name="Davis R.W."/>
            <person name="Scherer S."/>
        </authorList>
    </citation>
    <scope>NUCLEOTIDE SEQUENCE [LARGE SCALE GENOMIC DNA]</scope>
    <source>
        <strain evidence="3">SC5314 / ATCC MYA-2876</strain>
    </source>
</reference>
<dbReference type="OMA" id="QMQYRPS"/>
<dbReference type="KEGG" id="cal:CAALFM_CR08270WA"/>